<dbReference type="OrthoDB" id="9812433at2"/>
<reference evidence="20 21" key="1">
    <citation type="journal article" date="2015" name="Genome Biol. Evol.">
        <title>Characterization of Three Mycobacterium spp. with Potential Use in Bioremediation by Genome Sequencing and Comparative Genomics.</title>
        <authorList>
            <person name="Das S."/>
            <person name="Pettersson B.M."/>
            <person name="Behra P.R."/>
            <person name="Ramesh M."/>
            <person name="Dasgupta S."/>
            <person name="Bhattacharya A."/>
            <person name="Kirsebom L.A."/>
        </authorList>
    </citation>
    <scope>NUCLEOTIDE SEQUENCE [LARGE SCALE GENOMIC DNA]</scope>
    <source>
        <strain evidence="20 21">DSM 44219</strain>
    </source>
</reference>
<evidence type="ECO:0000256" key="4">
    <source>
        <dbReference type="ARBA" id="ARBA00008883"/>
    </source>
</evidence>
<sequence length="450" mass="47128">MTYQDFTRILRTRWKIICGVFLIAVLGAVGYLLLAAPQYQATTRLFVSTTSDGTNTQTNDGGLFAQRRVLSYTQLLQGALLAQRTIDKLGLDMTAAELQAEVTAVAPTDTVLIDVTVQDSSPTRARDIANTLSDEFVVMAAALETPDLGARPNAQVVVQQRAGVSEDPVSPNKARTLGVAGVVGLLLGVLAALVRDRLDPTVRRPEMVESATGVGVVGEIPVEAGHGDGPLVAFGRDDATVADAFRELRTNLQSLEVEPGPRVLLVASSVAGEGRTTTAVNLALALAEADHSVVVVDTDLRRPRVASCLDVPGEVGVSTVLGGGAELSAALQQTRYAGVSVLAAGEVSANPTEVLGTQRFRNLLEQLSGRFDYVVLDSPPLEVKDAAILSASVQGVLLVVRYGHSARKQLAATVATLKRAGAPLVGAVVMVPAGKAARGGRARRLGAHQR</sequence>
<dbReference type="SUPFAM" id="SSF52540">
    <property type="entry name" value="P-loop containing nucleoside triphosphate hydrolases"/>
    <property type="match status" value="1"/>
</dbReference>
<dbReference type="InterPro" id="IPR027417">
    <property type="entry name" value="P-loop_NTPase"/>
</dbReference>
<evidence type="ECO:0000256" key="15">
    <source>
        <dbReference type="ARBA" id="ARBA00023137"/>
    </source>
</evidence>
<name>A0A0J6WMR3_MYCCU</name>
<protein>
    <recommendedName>
        <fullName evidence="5">non-specific protein-tyrosine kinase</fullName>
        <ecNumber evidence="5">2.7.10.2</ecNumber>
    </recommendedName>
</protein>
<accession>A0A0J6WMR3</accession>
<dbReference type="Gene3D" id="3.40.50.300">
    <property type="entry name" value="P-loop containing nucleotide triphosphate hydrolases"/>
    <property type="match status" value="1"/>
</dbReference>
<dbReference type="GO" id="GO:0004715">
    <property type="term" value="F:non-membrane spanning protein tyrosine kinase activity"/>
    <property type="evidence" value="ECO:0007669"/>
    <property type="project" value="UniProtKB-EC"/>
</dbReference>
<evidence type="ECO:0000256" key="9">
    <source>
        <dbReference type="ARBA" id="ARBA00022692"/>
    </source>
</evidence>
<keyword evidence="21" id="KW-1185">Reference proteome</keyword>
<evidence type="ECO:0000313" key="21">
    <source>
        <dbReference type="Proteomes" id="UP000036176"/>
    </source>
</evidence>
<proteinExistence type="inferred from homology"/>
<evidence type="ECO:0000256" key="17">
    <source>
        <dbReference type="SAM" id="Phobius"/>
    </source>
</evidence>
<feature type="domain" description="Polysaccharide chain length determinant N-terminal" evidence="18">
    <location>
        <begin position="7"/>
        <end position="88"/>
    </location>
</feature>
<dbReference type="PATRIC" id="fig|1800.3.peg.1207"/>
<comment type="similarity">
    <text evidence="3">Belongs to the CpsD/CapB family.</text>
</comment>
<keyword evidence="12" id="KW-0067">ATP-binding</keyword>
<dbReference type="AlphaFoldDB" id="A0A0J6WMR3"/>
<dbReference type="NCBIfam" id="TIGR01007">
    <property type="entry name" value="eps_fam"/>
    <property type="match status" value="1"/>
</dbReference>
<dbReference type="EMBL" id="JYNX01000023">
    <property type="protein sequence ID" value="KMO83363.1"/>
    <property type="molecule type" value="Genomic_DNA"/>
</dbReference>
<dbReference type="CDD" id="cd05387">
    <property type="entry name" value="BY-kinase"/>
    <property type="match status" value="1"/>
</dbReference>
<evidence type="ECO:0000256" key="1">
    <source>
        <dbReference type="ARBA" id="ARBA00004429"/>
    </source>
</evidence>
<evidence type="ECO:0000256" key="3">
    <source>
        <dbReference type="ARBA" id="ARBA00007316"/>
    </source>
</evidence>
<keyword evidence="9 17" id="KW-0812">Transmembrane</keyword>
<dbReference type="Proteomes" id="UP000036176">
    <property type="component" value="Unassembled WGS sequence"/>
</dbReference>
<dbReference type="InterPro" id="IPR005702">
    <property type="entry name" value="Wzc-like_C"/>
</dbReference>
<dbReference type="InterPro" id="IPR050445">
    <property type="entry name" value="Bact_polysacc_biosynth/exp"/>
</dbReference>
<evidence type="ECO:0000256" key="8">
    <source>
        <dbReference type="ARBA" id="ARBA00022679"/>
    </source>
</evidence>
<keyword evidence="6" id="KW-1003">Cell membrane</keyword>
<dbReference type="EC" id="2.7.10.2" evidence="5"/>
<dbReference type="PANTHER" id="PTHR32309:SF13">
    <property type="entry name" value="FERRIC ENTEROBACTIN TRANSPORT PROTEIN FEPE"/>
    <property type="match status" value="1"/>
</dbReference>
<dbReference type="RefSeq" id="WP_048417294.1">
    <property type="nucleotide sequence ID" value="NZ_JYNX01000023.1"/>
</dbReference>
<evidence type="ECO:0000256" key="2">
    <source>
        <dbReference type="ARBA" id="ARBA00006683"/>
    </source>
</evidence>
<organism evidence="20 21">
    <name type="scientific">Mycolicibacterium chubuense</name>
    <name type="common">Mycobacterium chubuense</name>
    <dbReference type="NCBI Taxonomy" id="1800"/>
    <lineage>
        <taxon>Bacteria</taxon>
        <taxon>Bacillati</taxon>
        <taxon>Actinomycetota</taxon>
        <taxon>Actinomycetes</taxon>
        <taxon>Mycobacteriales</taxon>
        <taxon>Mycobacteriaceae</taxon>
        <taxon>Mycolicibacterium</taxon>
    </lineage>
</organism>
<evidence type="ECO:0000256" key="6">
    <source>
        <dbReference type="ARBA" id="ARBA00022475"/>
    </source>
</evidence>
<keyword evidence="11 20" id="KW-0418">Kinase</keyword>
<evidence type="ECO:0000256" key="14">
    <source>
        <dbReference type="ARBA" id="ARBA00023136"/>
    </source>
</evidence>
<evidence type="ECO:0000256" key="12">
    <source>
        <dbReference type="ARBA" id="ARBA00022840"/>
    </source>
</evidence>
<dbReference type="Pfam" id="PF13614">
    <property type="entry name" value="AAA_31"/>
    <property type="match status" value="1"/>
</dbReference>
<evidence type="ECO:0000256" key="16">
    <source>
        <dbReference type="ARBA" id="ARBA00051245"/>
    </source>
</evidence>
<evidence type="ECO:0000256" key="13">
    <source>
        <dbReference type="ARBA" id="ARBA00022989"/>
    </source>
</evidence>
<evidence type="ECO:0000259" key="18">
    <source>
        <dbReference type="Pfam" id="PF02706"/>
    </source>
</evidence>
<evidence type="ECO:0000256" key="10">
    <source>
        <dbReference type="ARBA" id="ARBA00022741"/>
    </source>
</evidence>
<keyword evidence="14 17" id="KW-0472">Membrane</keyword>
<comment type="similarity">
    <text evidence="4">Belongs to the etk/wzc family.</text>
</comment>
<dbReference type="PANTHER" id="PTHR32309">
    <property type="entry name" value="TYROSINE-PROTEIN KINASE"/>
    <property type="match status" value="1"/>
</dbReference>
<comment type="similarity">
    <text evidence="2">Belongs to the CpsC/CapA family.</text>
</comment>
<keyword evidence="8 20" id="KW-0808">Transferase</keyword>
<dbReference type="InterPro" id="IPR025669">
    <property type="entry name" value="AAA_dom"/>
</dbReference>
<feature type="transmembrane region" description="Helical" evidence="17">
    <location>
        <begin position="12"/>
        <end position="34"/>
    </location>
</feature>
<comment type="caution">
    <text evidence="20">The sequence shown here is derived from an EMBL/GenBank/DDBJ whole genome shotgun (WGS) entry which is preliminary data.</text>
</comment>
<evidence type="ECO:0000256" key="5">
    <source>
        <dbReference type="ARBA" id="ARBA00011903"/>
    </source>
</evidence>
<evidence type="ECO:0000259" key="19">
    <source>
        <dbReference type="Pfam" id="PF13614"/>
    </source>
</evidence>
<evidence type="ECO:0000256" key="11">
    <source>
        <dbReference type="ARBA" id="ARBA00022777"/>
    </source>
</evidence>
<dbReference type="GO" id="GO:0005886">
    <property type="term" value="C:plasma membrane"/>
    <property type="evidence" value="ECO:0007669"/>
    <property type="project" value="UniProtKB-SubCell"/>
</dbReference>
<evidence type="ECO:0000256" key="7">
    <source>
        <dbReference type="ARBA" id="ARBA00022519"/>
    </source>
</evidence>
<keyword evidence="13 17" id="KW-1133">Transmembrane helix</keyword>
<evidence type="ECO:0000313" key="20">
    <source>
        <dbReference type="EMBL" id="KMO83363.1"/>
    </source>
</evidence>
<feature type="domain" description="AAA" evidence="19">
    <location>
        <begin position="265"/>
        <end position="417"/>
    </location>
</feature>
<keyword evidence="7" id="KW-0997">Cell inner membrane</keyword>
<dbReference type="GO" id="GO:0005524">
    <property type="term" value="F:ATP binding"/>
    <property type="evidence" value="ECO:0007669"/>
    <property type="project" value="UniProtKB-KW"/>
</dbReference>
<keyword evidence="10" id="KW-0547">Nucleotide-binding</keyword>
<gene>
    <name evidence="20" type="primary">ptk</name>
    <name evidence="20" type="ORF">MCHUDSM44219_01201</name>
</gene>
<dbReference type="Pfam" id="PF02706">
    <property type="entry name" value="Wzz"/>
    <property type="match status" value="1"/>
</dbReference>
<keyword evidence="15" id="KW-0829">Tyrosine-protein kinase</keyword>
<dbReference type="InterPro" id="IPR003856">
    <property type="entry name" value="LPS_length_determ_N"/>
</dbReference>
<comment type="catalytic activity">
    <reaction evidence="16">
        <text>L-tyrosyl-[protein] + ATP = O-phospho-L-tyrosyl-[protein] + ADP + H(+)</text>
        <dbReference type="Rhea" id="RHEA:10596"/>
        <dbReference type="Rhea" id="RHEA-COMP:10136"/>
        <dbReference type="Rhea" id="RHEA-COMP:20101"/>
        <dbReference type="ChEBI" id="CHEBI:15378"/>
        <dbReference type="ChEBI" id="CHEBI:30616"/>
        <dbReference type="ChEBI" id="CHEBI:46858"/>
        <dbReference type="ChEBI" id="CHEBI:61978"/>
        <dbReference type="ChEBI" id="CHEBI:456216"/>
        <dbReference type="EC" id="2.7.10.2"/>
    </reaction>
</comment>
<comment type="subcellular location">
    <subcellularLocation>
        <location evidence="1">Cell inner membrane</location>
        <topology evidence="1">Multi-pass membrane protein</topology>
    </subcellularLocation>
</comment>